<dbReference type="InterPro" id="IPR002307">
    <property type="entry name" value="Tyr-tRNA-ligase"/>
</dbReference>
<evidence type="ECO:0000256" key="3">
    <source>
        <dbReference type="ARBA" id="ARBA00022741"/>
    </source>
</evidence>
<dbReference type="Pfam" id="PF00579">
    <property type="entry name" value="tRNA-synt_1b"/>
    <property type="match status" value="1"/>
</dbReference>
<keyword evidence="6" id="KW-0030">Aminoacyl-tRNA synthetase</keyword>
<evidence type="ECO:0000256" key="4">
    <source>
        <dbReference type="ARBA" id="ARBA00022840"/>
    </source>
</evidence>
<name>A0A0J9TLN9_PLAVI</name>
<dbReference type="PANTHER" id="PTHR11766:SF0">
    <property type="entry name" value="TYROSINE--TRNA LIGASE, MITOCHONDRIAL"/>
    <property type="match status" value="1"/>
</dbReference>
<gene>
    <name evidence="9" type="ORF">PVNG_02372</name>
</gene>
<dbReference type="InterPro" id="IPR014729">
    <property type="entry name" value="Rossmann-like_a/b/a_fold"/>
</dbReference>
<reference evidence="9 10" key="1">
    <citation type="submission" date="2011-09" db="EMBL/GenBank/DDBJ databases">
        <title>The Genome Sequence of Plasmodium vivax North Korean.</title>
        <authorList>
            <consortium name="The Broad Institute Genome Sequencing Platform"/>
            <consortium name="The Broad Institute Genome Sequencing Center for Infectious Disease"/>
            <person name="Neafsey D."/>
            <person name="Carlton J."/>
            <person name="Barnwell J."/>
            <person name="Collins W."/>
            <person name="Escalante A."/>
            <person name="Mullikin J."/>
            <person name="Saul A."/>
            <person name="Guigo R."/>
            <person name="Camara F."/>
            <person name="Young S.K."/>
            <person name="Zeng Q."/>
            <person name="Gargeya S."/>
            <person name="Fitzgerald M."/>
            <person name="Haas B."/>
            <person name="Abouelleil A."/>
            <person name="Alvarado L."/>
            <person name="Arachchi H.M."/>
            <person name="Berlin A."/>
            <person name="Brown A."/>
            <person name="Chapman S.B."/>
            <person name="Chen Z."/>
            <person name="Dunbar C."/>
            <person name="Freedman E."/>
            <person name="Gearin G."/>
            <person name="Gellesch M."/>
            <person name="Goldberg J."/>
            <person name="Griggs A."/>
            <person name="Gujja S."/>
            <person name="Heiman D."/>
            <person name="Howarth C."/>
            <person name="Larson L."/>
            <person name="Lui A."/>
            <person name="MacDonald P.J.P."/>
            <person name="Montmayeur A."/>
            <person name="Murphy C."/>
            <person name="Neiman D."/>
            <person name="Pearson M."/>
            <person name="Priest M."/>
            <person name="Roberts A."/>
            <person name="Saif S."/>
            <person name="Shea T."/>
            <person name="Shenoy N."/>
            <person name="Sisk P."/>
            <person name="Stolte C."/>
            <person name="Sykes S."/>
            <person name="Wortman J."/>
            <person name="Nusbaum C."/>
            <person name="Birren B."/>
        </authorList>
    </citation>
    <scope>NUCLEOTIDE SEQUENCE [LARGE SCALE GENOMIC DNA]</scope>
    <source>
        <strain evidence="9 10">North Korean</strain>
    </source>
</reference>
<proteinExistence type="predicted"/>
<dbReference type="InterPro" id="IPR024088">
    <property type="entry name" value="Tyr-tRNA-ligase_bac-type"/>
</dbReference>
<dbReference type="GO" id="GO:0006437">
    <property type="term" value="P:tyrosyl-tRNA aminoacylation"/>
    <property type="evidence" value="ECO:0007669"/>
    <property type="project" value="InterPro"/>
</dbReference>
<dbReference type="SUPFAM" id="SSF52374">
    <property type="entry name" value="Nucleotidylyl transferase"/>
    <property type="match status" value="1"/>
</dbReference>
<dbReference type="Proteomes" id="UP000053239">
    <property type="component" value="Unassembled WGS sequence"/>
</dbReference>
<protein>
    <recommendedName>
        <fullName evidence="1">tyrosine--tRNA ligase</fullName>
        <ecNumber evidence="1">6.1.1.1</ecNumber>
    </recommendedName>
    <alternativeName>
        <fullName evidence="7">Tyrosyl-tRNA synthetase</fullName>
    </alternativeName>
</protein>
<evidence type="ECO:0000256" key="1">
    <source>
        <dbReference type="ARBA" id="ARBA00013160"/>
    </source>
</evidence>
<keyword evidence="2" id="KW-0436">Ligase</keyword>
<dbReference type="EMBL" id="KQ235637">
    <property type="protein sequence ID" value="KMZ96234.1"/>
    <property type="molecule type" value="Genomic_DNA"/>
</dbReference>
<dbReference type="AlphaFoldDB" id="A0A0J9TLN9"/>
<evidence type="ECO:0000256" key="7">
    <source>
        <dbReference type="ARBA" id="ARBA00033323"/>
    </source>
</evidence>
<dbReference type="GO" id="GO:0004831">
    <property type="term" value="F:tyrosine-tRNA ligase activity"/>
    <property type="evidence" value="ECO:0007669"/>
    <property type="project" value="UniProtKB-EC"/>
</dbReference>
<dbReference type="PRINTS" id="PR01040">
    <property type="entry name" value="TRNASYNTHTYR"/>
</dbReference>
<organism evidence="9 10">
    <name type="scientific">Plasmodium vivax North Korean</name>
    <dbReference type="NCBI Taxonomy" id="1035514"/>
    <lineage>
        <taxon>Eukaryota</taxon>
        <taxon>Sar</taxon>
        <taxon>Alveolata</taxon>
        <taxon>Apicomplexa</taxon>
        <taxon>Aconoidasida</taxon>
        <taxon>Haemosporida</taxon>
        <taxon>Plasmodiidae</taxon>
        <taxon>Plasmodium</taxon>
        <taxon>Plasmodium (Plasmodium)</taxon>
    </lineage>
</organism>
<evidence type="ECO:0000256" key="8">
    <source>
        <dbReference type="ARBA" id="ARBA00048248"/>
    </source>
</evidence>
<dbReference type="GO" id="GO:0005524">
    <property type="term" value="F:ATP binding"/>
    <property type="evidence" value="ECO:0007669"/>
    <property type="project" value="UniProtKB-KW"/>
</dbReference>
<keyword evidence="5" id="KW-0648">Protein biosynthesis</keyword>
<comment type="catalytic activity">
    <reaction evidence="8">
        <text>tRNA(Tyr) + L-tyrosine + ATP = L-tyrosyl-tRNA(Tyr) + AMP + diphosphate + H(+)</text>
        <dbReference type="Rhea" id="RHEA:10220"/>
        <dbReference type="Rhea" id="RHEA-COMP:9706"/>
        <dbReference type="Rhea" id="RHEA-COMP:9707"/>
        <dbReference type="ChEBI" id="CHEBI:15378"/>
        <dbReference type="ChEBI" id="CHEBI:30616"/>
        <dbReference type="ChEBI" id="CHEBI:33019"/>
        <dbReference type="ChEBI" id="CHEBI:58315"/>
        <dbReference type="ChEBI" id="CHEBI:78442"/>
        <dbReference type="ChEBI" id="CHEBI:78536"/>
        <dbReference type="ChEBI" id="CHEBI:456215"/>
        <dbReference type="EC" id="6.1.1.1"/>
    </reaction>
</comment>
<dbReference type="Gene3D" id="3.40.50.620">
    <property type="entry name" value="HUPs"/>
    <property type="match status" value="1"/>
</dbReference>
<evidence type="ECO:0000313" key="10">
    <source>
        <dbReference type="Proteomes" id="UP000053239"/>
    </source>
</evidence>
<dbReference type="PANTHER" id="PTHR11766">
    <property type="entry name" value="TYROSYL-TRNA SYNTHETASE"/>
    <property type="match status" value="1"/>
</dbReference>
<feature type="non-terminal residue" evidence="9">
    <location>
        <position position="1"/>
    </location>
</feature>
<sequence length="76" mass="9029">IVLNSEFYRNFSILFLVENLPLFNLSHLLSRDFLKCRLKNETLTLKDIFYPVLQSYDFYKLNKLRNVGIQIGGQDQ</sequence>
<dbReference type="InterPro" id="IPR002305">
    <property type="entry name" value="aa-tRNA-synth_Ic"/>
</dbReference>
<keyword evidence="4" id="KW-0067">ATP-binding</keyword>
<accession>A0A0J9TLN9</accession>
<evidence type="ECO:0000256" key="5">
    <source>
        <dbReference type="ARBA" id="ARBA00022917"/>
    </source>
</evidence>
<evidence type="ECO:0000256" key="6">
    <source>
        <dbReference type="ARBA" id="ARBA00023146"/>
    </source>
</evidence>
<dbReference type="GO" id="GO:0005829">
    <property type="term" value="C:cytosol"/>
    <property type="evidence" value="ECO:0007669"/>
    <property type="project" value="TreeGrafter"/>
</dbReference>
<dbReference type="EC" id="6.1.1.1" evidence="1"/>
<evidence type="ECO:0000313" key="9">
    <source>
        <dbReference type="EMBL" id="KMZ96234.1"/>
    </source>
</evidence>
<keyword evidence="3" id="KW-0547">Nucleotide-binding</keyword>
<evidence type="ECO:0000256" key="2">
    <source>
        <dbReference type="ARBA" id="ARBA00022598"/>
    </source>
</evidence>